<accession>M2RG98</accession>
<evidence type="ECO:0000313" key="1">
    <source>
        <dbReference type="EMBL" id="EMD37472.1"/>
    </source>
</evidence>
<keyword evidence="2" id="KW-1185">Reference proteome</keyword>
<dbReference type="Proteomes" id="UP000016930">
    <property type="component" value="Unassembled WGS sequence"/>
</dbReference>
<protein>
    <submittedName>
        <fullName evidence="1">Uncharacterized protein</fullName>
    </submittedName>
</protein>
<dbReference type="OrthoDB" id="3018737at2759"/>
<sequence>MSSTQTLNATLLHVDISVSPLIAGDAQSLLAATISAHMPPSPTPTACATPIVRRDASLASLATLSTISLGAIPPLSHPIPPSSIIGLLDFLKRMDNDVANEVNRVRILLEEARATVQEAREELTTRPRDIEPQEETP</sequence>
<dbReference type="HOGENOM" id="CLU_1864892_0_0_1"/>
<name>M2RG98_CERS8</name>
<reference evidence="1 2" key="1">
    <citation type="journal article" date="2012" name="Proc. Natl. Acad. Sci. U.S.A.">
        <title>Comparative genomics of Ceriporiopsis subvermispora and Phanerochaete chrysosporium provide insight into selective ligninolysis.</title>
        <authorList>
            <person name="Fernandez-Fueyo E."/>
            <person name="Ruiz-Duenas F.J."/>
            <person name="Ferreira P."/>
            <person name="Floudas D."/>
            <person name="Hibbett D.S."/>
            <person name="Canessa P."/>
            <person name="Larrondo L.F."/>
            <person name="James T.Y."/>
            <person name="Seelenfreund D."/>
            <person name="Lobos S."/>
            <person name="Polanco R."/>
            <person name="Tello M."/>
            <person name="Honda Y."/>
            <person name="Watanabe T."/>
            <person name="Watanabe T."/>
            <person name="Ryu J.S."/>
            <person name="Kubicek C.P."/>
            <person name="Schmoll M."/>
            <person name="Gaskell J."/>
            <person name="Hammel K.E."/>
            <person name="St John F.J."/>
            <person name="Vanden Wymelenberg A."/>
            <person name="Sabat G."/>
            <person name="Splinter BonDurant S."/>
            <person name="Syed K."/>
            <person name="Yadav J.S."/>
            <person name="Doddapaneni H."/>
            <person name="Subramanian V."/>
            <person name="Lavin J.L."/>
            <person name="Oguiza J.A."/>
            <person name="Perez G."/>
            <person name="Pisabarro A.G."/>
            <person name="Ramirez L."/>
            <person name="Santoyo F."/>
            <person name="Master E."/>
            <person name="Coutinho P.M."/>
            <person name="Henrissat B."/>
            <person name="Lombard V."/>
            <person name="Magnuson J.K."/>
            <person name="Kuees U."/>
            <person name="Hori C."/>
            <person name="Igarashi K."/>
            <person name="Samejima M."/>
            <person name="Held B.W."/>
            <person name="Barry K.W."/>
            <person name="LaButti K.M."/>
            <person name="Lapidus A."/>
            <person name="Lindquist E.A."/>
            <person name="Lucas S.M."/>
            <person name="Riley R."/>
            <person name="Salamov A.A."/>
            <person name="Hoffmeister D."/>
            <person name="Schwenk D."/>
            <person name="Hadar Y."/>
            <person name="Yarden O."/>
            <person name="de Vries R.P."/>
            <person name="Wiebenga A."/>
            <person name="Stenlid J."/>
            <person name="Eastwood D."/>
            <person name="Grigoriev I.V."/>
            <person name="Berka R.M."/>
            <person name="Blanchette R.A."/>
            <person name="Kersten P."/>
            <person name="Martinez A.T."/>
            <person name="Vicuna R."/>
            <person name="Cullen D."/>
        </authorList>
    </citation>
    <scope>NUCLEOTIDE SEQUENCE [LARGE SCALE GENOMIC DNA]</scope>
    <source>
        <strain evidence="1 2">B</strain>
    </source>
</reference>
<evidence type="ECO:0000313" key="2">
    <source>
        <dbReference type="Proteomes" id="UP000016930"/>
    </source>
</evidence>
<dbReference type="AlphaFoldDB" id="M2RG98"/>
<organism evidence="1 2">
    <name type="scientific">Ceriporiopsis subvermispora (strain B)</name>
    <name type="common">White-rot fungus</name>
    <name type="synonym">Gelatoporia subvermispora</name>
    <dbReference type="NCBI Taxonomy" id="914234"/>
    <lineage>
        <taxon>Eukaryota</taxon>
        <taxon>Fungi</taxon>
        <taxon>Dikarya</taxon>
        <taxon>Basidiomycota</taxon>
        <taxon>Agaricomycotina</taxon>
        <taxon>Agaricomycetes</taxon>
        <taxon>Polyporales</taxon>
        <taxon>Gelatoporiaceae</taxon>
        <taxon>Gelatoporia</taxon>
    </lineage>
</organism>
<gene>
    <name evidence="1" type="ORF">CERSUDRAFT_94475</name>
</gene>
<dbReference type="EMBL" id="KB445796">
    <property type="protein sequence ID" value="EMD37472.1"/>
    <property type="molecule type" value="Genomic_DNA"/>
</dbReference>
<proteinExistence type="predicted"/>